<sequence>MIIFCGFERRPHTSMATLQRPYHVHSTTTASLLGRRKDAVRTPVRCDGGIIHVWLEIGRNDCRVNNKGGDYVCAKQL</sequence>
<reference evidence="1" key="1">
    <citation type="journal article" date="2019" name="bioRxiv">
        <title>The Genome of the Zebra Mussel, Dreissena polymorpha: A Resource for Invasive Species Research.</title>
        <authorList>
            <person name="McCartney M.A."/>
            <person name="Auch B."/>
            <person name="Kono T."/>
            <person name="Mallez S."/>
            <person name="Zhang Y."/>
            <person name="Obille A."/>
            <person name="Becker A."/>
            <person name="Abrahante J.E."/>
            <person name="Garbe J."/>
            <person name="Badalamenti J.P."/>
            <person name="Herman A."/>
            <person name="Mangelson H."/>
            <person name="Liachko I."/>
            <person name="Sullivan S."/>
            <person name="Sone E.D."/>
            <person name="Koren S."/>
            <person name="Silverstein K.A.T."/>
            <person name="Beckman K.B."/>
            <person name="Gohl D.M."/>
        </authorList>
    </citation>
    <scope>NUCLEOTIDE SEQUENCE</scope>
    <source>
        <strain evidence="1">Duluth1</strain>
        <tissue evidence="1">Whole animal</tissue>
    </source>
</reference>
<evidence type="ECO:0000313" key="1">
    <source>
        <dbReference type="EMBL" id="KAH3789943.1"/>
    </source>
</evidence>
<gene>
    <name evidence="1" type="ORF">DPMN_168135</name>
</gene>
<evidence type="ECO:0000313" key="2">
    <source>
        <dbReference type="Proteomes" id="UP000828390"/>
    </source>
</evidence>
<organism evidence="1 2">
    <name type="scientific">Dreissena polymorpha</name>
    <name type="common">Zebra mussel</name>
    <name type="synonym">Mytilus polymorpha</name>
    <dbReference type="NCBI Taxonomy" id="45954"/>
    <lineage>
        <taxon>Eukaryota</taxon>
        <taxon>Metazoa</taxon>
        <taxon>Spiralia</taxon>
        <taxon>Lophotrochozoa</taxon>
        <taxon>Mollusca</taxon>
        <taxon>Bivalvia</taxon>
        <taxon>Autobranchia</taxon>
        <taxon>Heteroconchia</taxon>
        <taxon>Euheterodonta</taxon>
        <taxon>Imparidentia</taxon>
        <taxon>Neoheterodontei</taxon>
        <taxon>Myida</taxon>
        <taxon>Dreissenoidea</taxon>
        <taxon>Dreissenidae</taxon>
        <taxon>Dreissena</taxon>
    </lineage>
</organism>
<proteinExistence type="predicted"/>
<reference evidence="1" key="2">
    <citation type="submission" date="2020-11" db="EMBL/GenBank/DDBJ databases">
        <authorList>
            <person name="McCartney M.A."/>
            <person name="Auch B."/>
            <person name="Kono T."/>
            <person name="Mallez S."/>
            <person name="Becker A."/>
            <person name="Gohl D.M."/>
            <person name="Silverstein K.A.T."/>
            <person name="Koren S."/>
            <person name="Bechman K.B."/>
            <person name="Herman A."/>
            <person name="Abrahante J.E."/>
            <person name="Garbe J."/>
        </authorList>
    </citation>
    <scope>NUCLEOTIDE SEQUENCE</scope>
    <source>
        <strain evidence="1">Duluth1</strain>
        <tissue evidence="1">Whole animal</tissue>
    </source>
</reference>
<protein>
    <submittedName>
        <fullName evidence="1">Uncharacterized protein</fullName>
    </submittedName>
</protein>
<dbReference type="EMBL" id="JAIWYP010000008">
    <property type="protein sequence ID" value="KAH3789943.1"/>
    <property type="molecule type" value="Genomic_DNA"/>
</dbReference>
<keyword evidence="2" id="KW-1185">Reference proteome</keyword>
<accession>A0A9D4F2Q8</accession>
<dbReference type="Proteomes" id="UP000828390">
    <property type="component" value="Unassembled WGS sequence"/>
</dbReference>
<dbReference type="AlphaFoldDB" id="A0A9D4F2Q8"/>
<comment type="caution">
    <text evidence="1">The sequence shown here is derived from an EMBL/GenBank/DDBJ whole genome shotgun (WGS) entry which is preliminary data.</text>
</comment>
<name>A0A9D4F2Q8_DREPO</name>